<dbReference type="InterPro" id="IPR012341">
    <property type="entry name" value="6hp_glycosidase-like_sf"/>
</dbReference>
<feature type="domain" description="Alpha-L-rhamnosidase six-hairpin glycosidase" evidence="1">
    <location>
        <begin position="370"/>
        <end position="702"/>
    </location>
</feature>
<dbReference type="SUPFAM" id="SSF49785">
    <property type="entry name" value="Galactose-binding domain-like"/>
    <property type="match status" value="1"/>
</dbReference>
<dbReference type="PANTHER" id="PTHR34987:SF2">
    <property type="entry name" value="B, PUTATIVE (AFU_ORTHOLOGUE AFUA_7G05040)-RELATED"/>
    <property type="match status" value="1"/>
</dbReference>
<dbReference type="KEGG" id="ole:K0B96_15180"/>
<protein>
    <submittedName>
        <fullName evidence="3">Alpha-L-rhamnosidase</fullName>
    </submittedName>
</protein>
<dbReference type="GO" id="GO:0005975">
    <property type="term" value="P:carbohydrate metabolic process"/>
    <property type="evidence" value="ECO:0007669"/>
    <property type="project" value="InterPro"/>
</dbReference>
<dbReference type="InterPro" id="IPR035396">
    <property type="entry name" value="Bac_rhamnosid6H"/>
</dbReference>
<keyword evidence="4" id="KW-1185">Reference proteome</keyword>
<dbReference type="AlphaFoldDB" id="A0A8F9XKW9"/>
<sequence>MKRSASAPSPETLIFRGASWLWPHDLRWDLVNAYALFRRGFQLDRVPRRAPLFITADQSYQLFVNGAFVARGPARGFQAHWPYDEVDLARWLVPGRNVIAVRAYNPGASNFQYVSQGYAGLLVAARWGRLSLASDASWRCLPDPGPRRDTIRTAIQLFPQEHFDARPGPVDWTSTAFDDHAWLTPATQPFGVLPWASLEPRGIPLLREVAQRPGRIIGRAAGDCGMDWATTRNVYLLRQNEDHRHAPATGDAAEFDVPATGPGRFRSVLIDLGQPVVGNFSVVVAGGRGGEIIDFIYTEIIDAATLAPDLRFPDGSRVTLSARLICRAGRTAHFFYHPFGFRFATITVRESAAPLQISLTFRSTLYPLERRGAFHSSEPGLEQIWETCARSQQNCMLDAYVDTPWREQAQWWGDARVQAWNTFHLSGDARLFRRGIFQIGAQTTADGVTYGHAPTMAHNCVLPDFTLIWMLTQWDYYWQTGDLEPFRAQRATVARALAYFEAHTGPDGLVTHDPRYWLFLDWTDLPKDGAPTVYNLWLVLALERLAAMHRLTREAAVAVRYERWARRLRATLRTLVDARGLLRDGFDANRKRLSSTSPHAQTLALLANLTPRHAAAQERFLLAYLADESPHRAQPSAYWITYVYTVLAARGHGRAVVDHLHPRWAPMIAHGSTFELFRDHPEFPISHSHAWSAHPLFHLMQTIGGVRQASVAWKTIRFAPVFLGASGGCTVPTPRGEIVSSWQRHADHTEVRLSLPRGVTAEIALPGLPRRRVTGSRRWALPADVA</sequence>
<dbReference type="SUPFAM" id="SSF48208">
    <property type="entry name" value="Six-hairpin glycosidases"/>
    <property type="match status" value="1"/>
</dbReference>
<name>A0A8F9XKW9_9BACT</name>
<dbReference type="RefSeq" id="WP_220161730.1">
    <property type="nucleotide sequence ID" value="NZ_CP080507.1"/>
</dbReference>
<organism evidence="3 4">
    <name type="scientific">Horticoccus luteus</name>
    <dbReference type="NCBI Taxonomy" id="2862869"/>
    <lineage>
        <taxon>Bacteria</taxon>
        <taxon>Pseudomonadati</taxon>
        <taxon>Verrucomicrobiota</taxon>
        <taxon>Opitutia</taxon>
        <taxon>Opitutales</taxon>
        <taxon>Opitutaceae</taxon>
        <taxon>Horticoccus</taxon>
    </lineage>
</organism>
<dbReference type="Pfam" id="PF17390">
    <property type="entry name" value="Bac_rhamnosid_C"/>
    <property type="match status" value="1"/>
</dbReference>
<dbReference type="Gene3D" id="2.60.420.10">
    <property type="entry name" value="Maltose phosphorylase, domain 3"/>
    <property type="match status" value="1"/>
</dbReference>
<dbReference type="Pfam" id="PF17389">
    <property type="entry name" value="Bac_rhamnosid6H"/>
    <property type="match status" value="1"/>
</dbReference>
<dbReference type="InterPro" id="IPR008979">
    <property type="entry name" value="Galactose-bd-like_sf"/>
</dbReference>
<feature type="domain" description="Alpha-L-rhamnosidase C-terminal" evidence="2">
    <location>
        <begin position="705"/>
        <end position="777"/>
    </location>
</feature>
<reference evidence="3" key="1">
    <citation type="submission" date="2021-08" db="EMBL/GenBank/DDBJ databases">
        <title>Genome of a novel bacterium of the phylum Verrucomicrobia, Oleiharenicola sp. KSB-15.</title>
        <authorList>
            <person name="Chung J.-H."/>
            <person name="Ahn J.-H."/>
            <person name="Yoon Y."/>
            <person name="Kim D.-Y."/>
            <person name="An S.-H."/>
            <person name="Park I."/>
            <person name="Yeon J."/>
        </authorList>
    </citation>
    <scope>NUCLEOTIDE SEQUENCE</scope>
    <source>
        <strain evidence="3">KSB-15</strain>
    </source>
</reference>
<evidence type="ECO:0000313" key="3">
    <source>
        <dbReference type="EMBL" id="QYM78626.1"/>
    </source>
</evidence>
<dbReference type="InterPro" id="IPR035398">
    <property type="entry name" value="Bac_rhamnosid_C"/>
</dbReference>
<dbReference type="EMBL" id="CP080507">
    <property type="protein sequence ID" value="QYM78626.1"/>
    <property type="molecule type" value="Genomic_DNA"/>
</dbReference>
<evidence type="ECO:0000259" key="2">
    <source>
        <dbReference type="Pfam" id="PF17390"/>
    </source>
</evidence>
<dbReference type="PANTHER" id="PTHR34987">
    <property type="entry name" value="C, PUTATIVE (AFU_ORTHOLOGUE AFUA_3G02880)-RELATED"/>
    <property type="match status" value="1"/>
</dbReference>
<accession>A0A8F9XKW9</accession>
<evidence type="ECO:0000259" key="1">
    <source>
        <dbReference type="Pfam" id="PF17389"/>
    </source>
</evidence>
<dbReference type="Proteomes" id="UP000825051">
    <property type="component" value="Chromosome"/>
</dbReference>
<dbReference type="Gene3D" id="1.50.10.10">
    <property type="match status" value="1"/>
</dbReference>
<dbReference type="Gene3D" id="2.60.120.260">
    <property type="entry name" value="Galactose-binding domain-like"/>
    <property type="match status" value="2"/>
</dbReference>
<gene>
    <name evidence="3" type="ORF">K0B96_15180</name>
</gene>
<dbReference type="InterPro" id="IPR008928">
    <property type="entry name" value="6-hairpin_glycosidase_sf"/>
</dbReference>
<proteinExistence type="predicted"/>
<evidence type="ECO:0000313" key="4">
    <source>
        <dbReference type="Proteomes" id="UP000825051"/>
    </source>
</evidence>